<dbReference type="AlphaFoldDB" id="A0AAV7YDH1"/>
<name>A0AAV7YDH1_9EUKA</name>
<sequence length="824" mass="97146">MDEIFKLFIKQLKSNNKETKLETVQKIVNLTVKGYDLYSLLPQIIVSMGDFNDCHKYDKLVYTLLRERPDKYEDFLILMWGTLTKNSKSQHALKRVVSIRTMASICTEHTLEYFFTLFRNYLNDKTSVVRNACLMAYFELVDRFTFLVGDLHHFLVIQNLVFDSDPRVAINAICVLFSILQKKSTVLLQERIILHFLSKIDTLHPFGKYVIFKLCSKYKPHDLDQANLILKICLKHLSFSNSGILLQITDIFLHYSQTFPQLTKDAFYKITKKIITSLKCSTKECKYPILQHILLLIKNNYNNFEDYCVDFYLNHDDAIYNQKIKIKILAEICSLKNYEIVLKQLLNYLYWNNLKLNMRIYIIKKIKKISYKLRSVNRYLYPKLIDVVDNTIPDISVRSLLIVKDLLRFDSNLVITPFTCRVSILFNNQHVANTKKHLIWIIGKYYSKIENVDQMLKVLVKNFFQEKNTNIQLEIVNTLVKCYLMSPEKYKIILPNIFSKILNNCGDIDLRERVFFYSKILNYNVQAAKQIIFPKIITKYQHKKKLDLYNYLYQNFNTLSVCYMKPFDYFNNYSNLNKESEESDIDLYDDNNNNNNNNKINYFNYFTDSGSDSGSGSSSGSDSGSESGPNLEGEYEKISNNSSKLNNQQKKSGNNIKMNLNNISFERDYYYDNANNLLEREGDDDEEYFQNHDSQLFYDLNLLNIIPKQKILLNKENYLTLKQFKKIWFKDLFINVIHITLCKSYNLNSVQNLLNQNNIHVLSSKMHLKEMQLLCSSIELKTENYILLQMSISNNNLKCTLKSNDDLFLSKFEFFFNNIFKTNK</sequence>
<dbReference type="Proteomes" id="UP001146793">
    <property type="component" value="Unassembled WGS sequence"/>
</dbReference>
<comment type="similarity">
    <text evidence="2">Belongs to the adaptor complexes large subunit family.</text>
</comment>
<feature type="region of interest" description="Disordered" evidence="6">
    <location>
        <begin position="611"/>
        <end position="655"/>
    </location>
</feature>
<dbReference type="InterPro" id="IPR011989">
    <property type="entry name" value="ARM-like"/>
</dbReference>
<evidence type="ECO:0000256" key="2">
    <source>
        <dbReference type="ARBA" id="ARBA00006613"/>
    </source>
</evidence>
<dbReference type="PANTHER" id="PTHR11134">
    <property type="entry name" value="ADAPTOR COMPLEX SUBUNIT BETA FAMILY MEMBER"/>
    <property type="match status" value="1"/>
</dbReference>
<dbReference type="Gene3D" id="3.30.310.10">
    <property type="entry name" value="TATA-Binding Protein"/>
    <property type="match status" value="1"/>
</dbReference>
<organism evidence="9 10">
    <name type="scientific">Anaeramoeba flamelloides</name>
    <dbReference type="NCBI Taxonomy" id="1746091"/>
    <lineage>
        <taxon>Eukaryota</taxon>
        <taxon>Metamonada</taxon>
        <taxon>Anaeramoebidae</taxon>
        <taxon>Anaeramoeba</taxon>
    </lineage>
</organism>
<dbReference type="GO" id="GO:0016192">
    <property type="term" value="P:vesicle-mediated transport"/>
    <property type="evidence" value="ECO:0007669"/>
    <property type="project" value="InterPro"/>
</dbReference>
<dbReference type="GO" id="GO:0030131">
    <property type="term" value="C:clathrin adaptor complex"/>
    <property type="evidence" value="ECO:0007669"/>
    <property type="project" value="InterPro"/>
</dbReference>
<comment type="subcellular location">
    <subcellularLocation>
        <location evidence="1">Endomembrane system</location>
    </subcellularLocation>
</comment>
<feature type="compositionally biased region" description="Low complexity" evidence="6">
    <location>
        <begin position="611"/>
        <end position="628"/>
    </location>
</feature>
<evidence type="ECO:0000259" key="7">
    <source>
        <dbReference type="Pfam" id="PF01602"/>
    </source>
</evidence>
<dbReference type="GO" id="GO:0012505">
    <property type="term" value="C:endomembrane system"/>
    <property type="evidence" value="ECO:0007669"/>
    <property type="project" value="UniProtKB-SubCell"/>
</dbReference>
<feature type="compositionally biased region" description="Low complexity" evidence="6">
    <location>
        <begin position="638"/>
        <end position="655"/>
    </location>
</feature>
<keyword evidence="5" id="KW-0472">Membrane</keyword>
<gene>
    <name evidence="9" type="ORF">M0812_26177</name>
</gene>
<dbReference type="InterPro" id="IPR026739">
    <property type="entry name" value="AP_beta"/>
</dbReference>
<dbReference type="Pfam" id="PF01602">
    <property type="entry name" value="Adaptin_N"/>
    <property type="match status" value="1"/>
</dbReference>
<evidence type="ECO:0000256" key="3">
    <source>
        <dbReference type="ARBA" id="ARBA00022448"/>
    </source>
</evidence>
<dbReference type="InterPro" id="IPR015151">
    <property type="entry name" value="B-adaptin_app_sub_C"/>
</dbReference>
<evidence type="ECO:0000313" key="10">
    <source>
        <dbReference type="Proteomes" id="UP001146793"/>
    </source>
</evidence>
<dbReference type="GO" id="GO:0006886">
    <property type="term" value="P:intracellular protein transport"/>
    <property type="evidence" value="ECO:0007669"/>
    <property type="project" value="InterPro"/>
</dbReference>
<evidence type="ECO:0000256" key="4">
    <source>
        <dbReference type="ARBA" id="ARBA00022927"/>
    </source>
</evidence>
<feature type="domain" description="Beta-adaptin appendage C-terminal subdomain" evidence="8">
    <location>
        <begin position="738"/>
        <end position="819"/>
    </location>
</feature>
<evidence type="ECO:0000259" key="8">
    <source>
        <dbReference type="Pfam" id="PF09066"/>
    </source>
</evidence>
<dbReference type="Gene3D" id="1.25.10.10">
    <property type="entry name" value="Leucine-rich Repeat Variant"/>
    <property type="match status" value="1"/>
</dbReference>
<evidence type="ECO:0000256" key="1">
    <source>
        <dbReference type="ARBA" id="ARBA00004308"/>
    </source>
</evidence>
<dbReference type="Pfam" id="PF09066">
    <property type="entry name" value="B2-adapt-app_C"/>
    <property type="match status" value="1"/>
</dbReference>
<accession>A0AAV7YDH1</accession>
<dbReference type="EMBL" id="JANTQA010000063">
    <property type="protein sequence ID" value="KAJ3426611.1"/>
    <property type="molecule type" value="Genomic_DNA"/>
</dbReference>
<protein>
    <submittedName>
        <fullName evidence="9">Ap-4 complex subunit beta-1</fullName>
    </submittedName>
</protein>
<dbReference type="InterPro" id="IPR012295">
    <property type="entry name" value="TBP_dom_sf"/>
</dbReference>
<keyword evidence="4" id="KW-0653">Protein transport</keyword>
<dbReference type="InterPro" id="IPR016024">
    <property type="entry name" value="ARM-type_fold"/>
</dbReference>
<feature type="domain" description="Clathrin/coatomer adaptor adaptin-like N-terminal" evidence="7">
    <location>
        <begin position="12"/>
        <end position="522"/>
    </location>
</feature>
<evidence type="ECO:0000256" key="5">
    <source>
        <dbReference type="ARBA" id="ARBA00023136"/>
    </source>
</evidence>
<dbReference type="SUPFAM" id="SSF48371">
    <property type="entry name" value="ARM repeat"/>
    <property type="match status" value="1"/>
</dbReference>
<comment type="caution">
    <text evidence="9">The sequence shown here is derived from an EMBL/GenBank/DDBJ whole genome shotgun (WGS) entry which is preliminary data.</text>
</comment>
<reference evidence="9" key="1">
    <citation type="submission" date="2022-08" db="EMBL/GenBank/DDBJ databases">
        <title>Novel sulphate-reducing endosymbionts in the free-living metamonad Anaeramoeba.</title>
        <authorList>
            <person name="Jerlstrom-Hultqvist J."/>
            <person name="Cepicka I."/>
            <person name="Gallot-Lavallee L."/>
            <person name="Salas-Leiva D."/>
            <person name="Curtis B.A."/>
            <person name="Zahonova K."/>
            <person name="Pipaliya S."/>
            <person name="Dacks J."/>
            <person name="Roger A.J."/>
        </authorList>
    </citation>
    <scope>NUCLEOTIDE SEQUENCE</scope>
    <source>
        <strain evidence="9">Busselton2</strain>
    </source>
</reference>
<dbReference type="InterPro" id="IPR002553">
    <property type="entry name" value="Clathrin/coatomer_adapt-like_N"/>
</dbReference>
<evidence type="ECO:0000256" key="6">
    <source>
        <dbReference type="SAM" id="MobiDB-lite"/>
    </source>
</evidence>
<keyword evidence="3" id="KW-0813">Transport</keyword>
<evidence type="ECO:0000313" key="9">
    <source>
        <dbReference type="EMBL" id="KAJ3426611.1"/>
    </source>
</evidence>
<proteinExistence type="inferred from homology"/>